<accession>A0ABR4BXL0</accession>
<dbReference type="Pfam" id="PF15463">
    <property type="entry name" value="ECM11"/>
    <property type="match status" value="1"/>
</dbReference>
<organism evidence="3 4">
    <name type="scientific">Oculimacula yallundae</name>
    <dbReference type="NCBI Taxonomy" id="86028"/>
    <lineage>
        <taxon>Eukaryota</taxon>
        <taxon>Fungi</taxon>
        <taxon>Dikarya</taxon>
        <taxon>Ascomycota</taxon>
        <taxon>Pezizomycotina</taxon>
        <taxon>Leotiomycetes</taxon>
        <taxon>Helotiales</taxon>
        <taxon>Ploettnerulaceae</taxon>
        <taxon>Oculimacula</taxon>
    </lineage>
</organism>
<reference evidence="3 4" key="1">
    <citation type="journal article" date="2024" name="Commun. Biol.">
        <title>Comparative genomic analysis of thermophilic fungi reveals convergent evolutionary adaptations and gene losses.</title>
        <authorList>
            <person name="Steindorff A.S."/>
            <person name="Aguilar-Pontes M.V."/>
            <person name="Robinson A.J."/>
            <person name="Andreopoulos B."/>
            <person name="LaButti K."/>
            <person name="Kuo A."/>
            <person name="Mondo S."/>
            <person name="Riley R."/>
            <person name="Otillar R."/>
            <person name="Haridas S."/>
            <person name="Lipzen A."/>
            <person name="Grimwood J."/>
            <person name="Schmutz J."/>
            <person name="Clum A."/>
            <person name="Reid I.D."/>
            <person name="Moisan M.C."/>
            <person name="Butler G."/>
            <person name="Nguyen T.T.M."/>
            <person name="Dewar K."/>
            <person name="Conant G."/>
            <person name="Drula E."/>
            <person name="Henrissat B."/>
            <person name="Hansel C."/>
            <person name="Singer S."/>
            <person name="Hutchinson M.I."/>
            <person name="de Vries R.P."/>
            <person name="Natvig D.O."/>
            <person name="Powell A.J."/>
            <person name="Tsang A."/>
            <person name="Grigoriev I.V."/>
        </authorList>
    </citation>
    <scope>NUCLEOTIDE SEQUENCE [LARGE SCALE GENOMIC DNA]</scope>
    <source>
        <strain evidence="3 4">CBS 494.80</strain>
    </source>
</reference>
<evidence type="ECO:0000259" key="2">
    <source>
        <dbReference type="Pfam" id="PF15463"/>
    </source>
</evidence>
<evidence type="ECO:0000256" key="1">
    <source>
        <dbReference type="SAM" id="MobiDB-lite"/>
    </source>
</evidence>
<protein>
    <recommendedName>
        <fullName evidence="2">Extracellular mutant protein 11 C-terminal domain-containing protein</fullName>
    </recommendedName>
</protein>
<keyword evidence="4" id="KW-1185">Reference proteome</keyword>
<name>A0ABR4BXL0_9HELO</name>
<feature type="domain" description="Extracellular mutant protein 11 C-terminal" evidence="2">
    <location>
        <begin position="308"/>
        <end position="441"/>
    </location>
</feature>
<dbReference type="Proteomes" id="UP001595075">
    <property type="component" value="Unassembled WGS sequence"/>
</dbReference>
<evidence type="ECO:0000313" key="4">
    <source>
        <dbReference type="Proteomes" id="UP001595075"/>
    </source>
</evidence>
<feature type="compositionally biased region" description="Basic and acidic residues" evidence="1">
    <location>
        <begin position="299"/>
        <end position="308"/>
    </location>
</feature>
<gene>
    <name evidence="3" type="ORF">VTL71DRAFT_7167</name>
</gene>
<dbReference type="PANTHER" id="PTHR28244">
    <property type="entry name" value="RNA POLYMERASE I-SPECIFIC TRANSCRIPTION INITIATION FACTOR RRN11"/>
    <property type="match status" value="1"/>
</dbReference>
<feature type="compositionally biased region" description="Acidic residues" evidence="1">
    <location>
        <begin position="234"/>
        <end position="243"/>
    </location>
</feature>
<sequence>MNRFVSARIAPDGVNGRTKTPPLGQPGNMARSERTLQAQSLKMKTHGNTASANIEHAPAYSSEQFNEHNRISNNQYQQGGYAQETDETQRQTQYQRDVLEDTTVASDFDRTKSDIGFVEPEHDYYVEDDDAGYGDQNQGYREQDHVHHNHRPHVERAATKETHVLQYKQSRSPLVATKVEPSQRQQHFSLAGRFEGKKHQDLQIRNGNDQVSRKRSRSGDMHRAPVSRGLELDSPGEEDDIDDIGPNGLQDVTVRLDNILPSSDTEEAAGPVRRTPRMPPQHQNSQNMPDPGRNQAEGKVADDRLLPDYSTEELKQMKYSDLESENWDMVPHAEPFELPNELQGRKVTLEKKIAYHIKLEEDDQLPFYESLTTDEWEQAGDLFIEKFGDLMKKLKAKKREKRVAAERFENEIKEREAHVRNEAGKIDKALEGMEATGKSLLQTPVKRGRR</sequence>
<comment type="caution">
    <text evidence="3">The sequence shown here is derived from an EMBL/GenBank/DDBJ whole genome shotgun (WGS) entry which is preliminary data.</text>
</comment>
<dbReference type="InterPro" id="IPR029178">
    <property type="entry name" value="Ecm11_C"/>
</dbReference>
<feature type="region of interest" description="Disordered" evidence="1">
    <location>
        <begin position="193"/>
        <end position="308"/>
    </location>
</feature>
<evidence type="ECO:0000313" key="3">
    <source>
        <dbReference type="EMBL" id="KAL2061789.1"/>
    </source>
</evidence>
<proteinExistence type="predicted"/>
<dbReference type="InterPro" id="IPR053029">
    <property type="entry name" value="RNA_pol_I-specific_init_factor"/>
</dbReference>
<dbReference type="PANTHER" id="PTHR28244:SF1">
    <property type="entry name" value="RNA POLYMERASE I-SPECIFIC TRANSCRIPTION INITIATION FACTOR RRN11"/>
    <property type="match status" value="1"/>
</dbReference>
<dbReference type="EMBL" id="JAZHXI010000018">
    <property type="protein sequence ID" value="KAL2061789.1"/>
    <property type="molecule type" value="Genomic_DNA"/>
</dbReference>
<feature type="region of interest" description="Disordered" evidence="1">
    <location>
        <begin position="11"/>
        <end position="30"/>
    </location>
</feature>